<dbReference type="InterPro" id="IPR027417">
    <property type="entry name" value="P-loop_NTPase"/>
</dbReference>
<dbReference type="Pfam" id="PF00125">
    <property type="entry name" value="Histone"/>
    <property type="match status" value="1"/>
</dbReference>
<keyword evidence="11" id="KW-0498">Mitosis</keyword>
<feature type="compositionally biased region" description="Basic residues" evidence="23">
    <location>
        <begin position="85"/>
        <end position="96"/>
    </location>
</feature>
<feature type="region of interest" description="Disordered" evidence="23">
    <location>
        <begin position="1589"/>
        <end position="1614"/>
    </location>
</feature>
<proteinExistence type="inferred from homology"/>
<evidence type="ECO:0000256" key="18">
    <source>
        <dbReference type="ARBA" id="ARBA00023269"/>
    </source>
</evidence>
<accession>A0A183BY09</accession>
<dbReference type="GO" id="GO:0051301">
    <property type="term" value="P:cell division"/>
    <property type="evidence" value="ECO:0007669"/>
    <property type="project" value="UniProtKB-KW"/>
</dbReference>
<keyword evidence="15 21" id="KW-0505">Motor protein</keyword>
<dbReference type="InterPro" id="IPR036961">
    <property type="entry name" value="Kinesin_motor_dom_sf"/>
</dbReference>
<dbReference type="GO" id="GO:0005634">
    <property type="term" value="C:nucleus"/>
    <property type="evidence" value="ECO:0007669"/>
    <property type="project" value="UniProtKB-SubCell"/>
</dbReference>
<dbReference type="GO" id="GO:0090307">
    <property type="term" value="P:mitotic spindle assembly"/>
    <property type="evidence" value="ECO:0007669"/>
    <property type="project" value="TreeGrafter"/>
</dbReference>
<dbReference type="InterPro" id="IPR049362">
    <property type="entry name" value="TTI1_rpt"/>
</dbReference>
<dbReference type="GO" id="GO:0003677">
    <property type="term" value="F:DNA binding"/>
    <property type="evidence" value="ECO:0007669"/>
    <property type="project" value="UniProtKB-KW"/>
</dbReference>
<dbReference type="Gene3D" id="1.10.20.10">
    <property type="entry name" value="Histone, subunit A"/>
    <property type="match status" value="1"/>
</dbReference>
<evidence type="ECO:0000256" key="1">
    <source>
        <dbReference type="ARBA" id="ARBA00004123"/>
    </source>
</evidence>
<comment type="subcellular location">
    <subcellularLocation>
        <location evidence="3">Chromosome</location>
    </subcellularLocation>
    <subcellularLocation>
        <location evidence="2">Cytoplasm</location>
        <location evidence="2">Cytoskeleton</location>
    </subcellularLocation>
    <subcellularLocation>
        <location evidence="1">Nucleus</location>
    </subcellularLocation>
</comment>
<evidence type="ECO:0000256" key="8">
    <source>
        <dbReference type="ARBA" id="ARBA00022618"/>
    </source>
</evidence>
<evidence type="ECO:0000256" key="12">
    <source>
        <dbReference type="ARBA" id="ARBA00022840"/>
    </source>
</evidence>
<evidence type="ECO:0000256" key="13">
    <source>
        <dbReference type="ARBA" id="ARBA00023054"/>
    </source>
</evidence>
<dbReference type="CDD" id="cd01364">
    <property type="entry name" value="KISc_BimC_Eg5"/>
    <property type="match status" value="1"/>
</dbReference>
<keyword evidence="8" id="KW-0132">Cell division</keyword>
<dbReference type="Pfam" id="PF00225">
    <property type="entry name" value="Kinesin"/>
    <property type="match status" value="1"/>
</dbReference>
<evidence type="ECO:0000256" key="3">
    <source>
        <dbReference type="ARBA" id="ARBA00004286"/>
    </source>
</evidence>
<comment type="similarity">
    <text evidence="4">Belongs to the histone H2A family.</text>
</comment>
<dbReference type="InterPro" id="IPR009072">
    <property type="entry name" value="Histone-fold"/>
</dbReference>
<organism evidence="25 26">
    <name type="scientific">Globodera pallida</name>
    <name type="common">Potato cyst nematode worm</name>
    <name type="synonym">Heterodera pallida</name>
    <dbReference type="NCBI Taxonomy" id="36090"/>
    <lineage>
        <taxon>Eukaryota</taxon>
        <taxon>Metazoa</taxon>
        <taxon>Ecdysozoa</taxon>
        <taxon>Nematoda</taxon>
        <taxon>Chromadorea</taxon>
        <taxon>Rhabditida</taxon>
        <taxon>Tylenchina</taxon>
        <taxon>Tylenchomorpha</taxon>
        <taxon>Tylenchoidea</taxon>
        <taxon>Heteroderidae</taxon>
        <taxon>Heteroderinae</taxon>
        <taxon>Globodera</taxon>
    </lineage>
</organism>
<keyword evidence="6" id="KW-0963">Cytoplasm</keyword>
<name>A0A183BY09_GLOPA</name>
<protein>
    <submittedName>
        <fullName evidence="26">Kinesin motor domain-containing protein</fullName>
    </submittedName>
</protein>
<dbReference type="FunFam" id="3.40.850.10:FF:000051">
    <property type="entry name" value="Kinesin-like protein bimC"/>
    <property type="match status" value="1"/>
</dbReference>
<evidence type="ECO:0000256" key="5">
    <source>
        <dbReference type="ARBA" id="ARBA00022454"/>
    </source>
</evidence>
<dbReference type="InterPro" id="IPR047149">
    <property type="entry name" value="KIF11-like"/>
</dbReference>
<feature type="region of interest" description="Disordered" evidence="23">
    <location>
        <begin position="1"/>
        <end position="98"/>
    </location>
</feature>
<dbReference type="GO" id="GO:0008017">
    <property type="term" value="F:microtubule binding"/>
    <property type="evidence" value="ECO:0007669"/>
    <property type="project" value="InterPro"/>
</dbReference>
<dbReference type="InterPro" id="IPR057567">
    <property type="entry name" value="TPR_TTI1_C"/>
</dbReference>
<dbReference type="GO" id="GO:0072686">
    <property type="term" value="C:mitotic spindle"/>
    <property type="evidence" value="ECO:0007669"/>
    <property type="project" value="TreeGrafter"/>
</dbReference>
<dbReference type="PANTHER" id="PTHR47970">
    <property type="entry name" value="KINESIN-LIKE PROTEIN KIF11"/>
    <property type="match status" value="1"/>
</dbReference>
<dbReference type="WBParaSite" id="GPLIN_000549900">
    <property type="protein sequence ID" value="GPLIN_000549900"/>
    <property type="gene ID" value="GPLIN_000549900"/>
</dbReference>
<evidence type="ECO:0000256" key="19">
    <source>
        <dbReference type="ARBA" id="ARBA00023306"/>
    </source>
</evidence>
<evidence type="ECO:0000256" key="11">
    <source>
        <dbReference type="ARBA" id="ARBA00022776"/>
    </source>
</evidence>
<dbReference type="GO" id="GO:0008574">
    <property type="term" value="F:plus-end-directed microtubule motor activity"/>
    <property type="evidence" value="ECO:0007669"/>
    <property type="project" value="TreeGrafter"/>
</dbReference>
<evidence type="ECO:0000256" key="15">
    <source>
        <dbReference type="ARBA" id="ARBA00023175"/>
    </source>
</evidence>
<keyword evidence="18" id="KW-0544">Nucleosome core</keyword>
<feature type="domain" description="Kinesin motor" evidence="24">
    <location>
        <begin position="217"/>
        <end position="560"/>
    </location>
</feature>
<dbReference type="SUPFAM" id="SSF48371">
    <property type="entry name" value="ARM repeat"/>
    <property type="match status" value="1"/>
</dbReference>
<dbReference type="InterPro" id="IPR032458">
    <property type="entry name" value="Histone_H2A_CS"/>
</dbReference>
<dbReference type="PROSITE" id="PS00411">
    <property type="entry name" value="KINESIN_MOTOR_1"/>
    <property type="match status" value="1"/>
</dbReference>
<feature type="coiled-coil region" evidence="22">
    <location>
        <begin position="576"/>
        <end position="696"/>
    </location>
</feature>
<evidence type="ECO:0000256" key="20">
    <source>
        <dbReference type="ARBA" id="ARBA00034704"/>
    </source>
</evidence>
<keyword evidence="19" id="KW-0131">Cell cycle</keyword>
<dbReference type="GO" id="GO:0007018">
    <property type="term" value="P:microtubule-based movement"/>
    <property type="evidence" value="ECO:0007669"/>
    <property type="project" value="InterPro"/>
</dbReference>
<evidence type="ECO:0000256" key="4">
    <source>
        <dbReference type="ARBA" id="ARBA00010691"/>
    </source>
</evidence>
<dbReference type="Proteomes" id="UP000050741">
    <property type="component" value="Unassembled WGS sequence"/>
</dbReference>
<dbReference type="PROSITE" id="PS00046">
    <property type="entry name" value="HISTONE_H2A"/>
    <property type="match status" value="1"/>
</dbReference>
<keyword evidence="5" id="KW-0158">Chromosome</keyword>
<feature type="compositionally biased region" description="Basic and acidic residues" evidence="23">
    <location>
        <begin position="1"/>
        <end position="14"/>
    </location>
</feature>
<dbReference type="InterPro" id="IPR057566">
    <property type="entry name" value="TPR_TTI1_N"/>
</dbReference>
<keyword evidence="10 21" id="KW-0547">Nucleotide-binding</keyword>
<dbReference type="SUPFAM" id="SSF52540">
    <property type="entry name" value="P-loop containing nucleoside triphosphate hydrolases"/>
    <property type="match status" value="1"/>
</dbReference>
<reference evidence="25" key="2">
    <citation type="submission" date="2014-05" db="EMBL/GenBank/DDBJ databases">
        <title>The genome and life-stage specific transcriptomes of Globodera pallida elucidate key aspects of plant parasitism by a cyst nematode.</title>
        <authorList>
            <person name="Cotton J.A."/>
            <person name="Lilley C.J."/>
            <person name="Jones L.M."/>
            <person name="Kikuchi T."/>
            <person name="Reid A.J."/>
            <person name="Thorpe P."/>
            <person name="Tsai I.J."/>
            <person name="Beasley H."/>
            <person name="Blok V."/>
            <person name="Cock P.J.A."/>
            <person name="Van den Akker S.E."/>
            <person name="Holroyd N."/>
            <person name="Hunt M."/>
            <person name="Mantelin S."/>
            <person name="Naghra H."/>
            <person name="Pain A."/>
            <person name="Palomares-Rius J.E."/>
            <person name="Zarowiecki M."/>
            <person name="Berriman M."/>
            <person name="Jones J.T."/>
            <person name="Urwin P.E."/>
        </authorList>
    </citation>
    <scope>NUCLEOTIDE SEQUENCE [LARGE SCALE GENOMIC DNA]</scope>
    <source>
        <strain evidence="25">Lindley</strain>
    </source>
</reference>
<dbReference type="InterPro" id="IPR019821">
    <property type="entry name" value="Kinesin_motor_CS"/>
</dbReference>
<evidence type="ECO:0000256" key="16">
    <source>
        <dbReference type="ARBA" id="ARBA00023212"/>
    </source>
</evidence>
<evidence type="ECO:0000256" key="2">
    <source>
        <dbReference type="ARBA" id="ARBA00004245"/>
    </source>
</evidence>
<keyword evidence="7" id="KW-1017">Isopeptide bond</keyword>
<dbReference type="PRINTS" id="PR00380">
    <property type="entry name" value="KINESINHEAVY"/>
</dbReference>
<dbReference type="CDD" id="cd00074">
    <property type="entry name" value="HFD_H2A"/>
    <property type="match status" value="1"/>
</dbReference>
<dbReference type="GO" id="GO:0051231">
    <property type="term" value="P:spindle elongation"/>
    <property type="evidence" value="ECO:0007669"/>
    <property type="project" value="TreeGrafter"/>
</dbReference>
<dbReference type="Pfam" id="PF21547">
    <property type="entry name" value="TTI1"/>
    <property type="match status" value="1"/>
</dbReference>
<evidence type="ECO:0000256" key="22">
    <source>
        <dbReference type="SAM" id="Coils"/>
    </source>
</evidence>
<dbReference type="InterPro" id="IPR047241">
    <property type="entry name" value="KIF11-like_kin_motor_dom"/>
</dbReference>
<evidence type="ECO:0000256" key="17">
    <source>
        <dbReference type="ARBA" id="ARBA00023242"/>
    </source>
</evidence>
<evidence type="ECO:0000256" key="14">
    <source>
        <dbReference type="ARBA" id="ARBA00023125"/>
    </source>
</evidence>
<evidence type="ECO:0000256" key="7">
    <source>
        <dbReference type="ARBA" id="ARBA00022499"/>
    </source>
</evidence>
<feature type="compositionally biased region" description="Low complexity" evidence="23">
    <location>
        <begin position="15"/>
        <end position="73"/>
    </location>
</feature>
<keyword evidence="13 22" id="KW-0175">Coiled coil</keyword>
<dbReference type="GO" id="GO:0005524">
    <property type="term" value="F:ATP binding"/>
    <property type="evidence" value="ECO:0007669"/>
    <property type="project" value="UniProtKB-UniRule"/>
</dbReference>
<dbReference type="InterPro" id="IPR001752">
    <property type="entry name" value="Kinesin_motor_dom"/>
</dbReference>
<feature type="binding site" evidence="21">
    <location>
        <begin position="306"/>
        <end position="313"/>
    </location>
    <ligand>
        <name>ATP</name>
        <dbReference type="ChEBI" id="CHEBI:30616"/>
    </ligand>
</feature>
<dbReference type="SMART" id="SM00414">
    <property type="entry name" value="H2A"/>
    <property type="match status" value="1"/>
</dbReference>
<keyword evidence="25" id="KW-1185">Reference proteome</keyword>
<dbReference type="Pfam" id="PF24181">
    <property type="entry name" value="TPR_TTI1_C"/>
    <property type="match status" value="1"/>
</dbReference>
<dbReference type="InterPro" id="IPR007125">
    <property type="entry name" value="H2A/H2B/H3"/>
</dbReference>
<dbReference type="GO" id="GO:0046982">
    <property type="term" value="F:protein heterodimerization activity"/>
    <property type="evidence" value="ECO:0007669"/>
    <property type="project" value="InterPro"/>
</dbReference>
<dbReference type="PANTHER" id="PTHR47970:SF12">
    <property type="entry name" value="KINESIN FAMILY MEMBER 11"/>
    <property type="match status" value="1"/>
</dbReference>
<evidence type="ECO:0000313" key="25">
    <source>
        <dbReference type="Proteomes" id="UP000050741"/>
    </source>
</evidence>
<keyword evidence="16" id="KW-0206">Cytoskeleton</keyword>
<dbReference type="SUPFAM" id="SSF47113">
    <property type="entry name" value="Histone-fold"/>
    <property type="match status" value="1"/>
</dbReference>
<keyword evidence="12 21" id="KW-0067">ATP-binding</keyword>
<dbReference type="Pfam" id="PF24173">
    <property type="entry name" value="TPR_TTI1_N"/>
    <property type="match status" value="1"/>
</dbReference>
<evidence type="ECO:0000256" key="21">
    <source>
        <dbReference type="PROSITE-ProRule" id="PRU00283"/>
    </source>
</evidence>
<evidence type="ECO:0000313" key="26">
    <source>
        <dbReference type="WBParaSite" id="GPLIN_000549900"/>
    </source>
</evidence>
<keyword evidence="9" id="KW-0493">Microtubule</keyword>
<dbReference type="PROSITE" id="PS50067">
    <property type="entry name" value="KINESIN_MOTOR_2"/>
    <property type="match status" value="1"/>
</dbReference>
<comment type="similarity">
    <text evidence="20">Belongs to the TRAFAC class myosin-kinesin ATPase superfamily. Kinesin family. KIN-5/BimC subfamily.</text>
</comment>
<reference evidence="25" key="1">
    <citation type="submission" date="2013-12" db="EMBL/GenBank/DDBJ databases">
        <authorList>
            <person name="Aslett M."/>
        </authorList>
    </citation>
    <scope>NUCLEOTIDE SEQUENCE [LARGE SCALE GENOMIC DNA]</scope>
    <source>
        <strain evidence="25">Lindley</strain>
    </source>
</reference>
<evidence type="ECO:0000259" key="24">
    <source>
        <dbReference type="PROSITE" id="PS50067"/>
    </source>
</evidence>
<dbReference type="GO" id="GO:0030527">
    <property type="term" value="F:structural constituent of chromatin"/>
    <property type="evidence" value="ECO:0007669"/>
    <property type="project" value="InterPro"/>
</dbReference>
<dbReference type="Gene3D" id="3.40.850.10">
    <property type="entry name" value="Kinesin motor domain"/>
    <property type="match status" value="1"/>
</dbReference>
<feature type="compositionally biased region" description="Acidic residues" evidence="23">
    <location>
        <begin position="1592"/>
        <end position="1608"/>
    </location>
</feature>
<sequence>MMGYNNDKEEDKLRVVSSSSSNDTSSSSGVISSSSGNDTSSSGGVISSSSGNETSSSGGVISSNSGNNTSAGSEDTAVTVSGRAKPQRSKRRRSRSSRAGLLFPVGRIHRFLRKDRRFARRVSEGAPVYLAAVLQYLVTEVLDQAGDVARNDKSTRVNPRHVQRVVHNDEELNQLFSGVILAQGDVVRIIKSQTLQMHTNLGSAMKNKAGLGTKRKNVQVVVRTRPLSEMERDERCKNVVSCDSVSKVVSLKTTGSEKFNHGQRQFGVFDRVYGTESTQIQVYGDVVAPLMKEVLSGYNCTVFAYGQTGSGKTYTMEGRHDESGSYSWETDPTSGIIPRALHQIFTELSSDDIDFTVRVSYVELYNEQIYDLLSLSNTSQCESLRIFDDKSKGVSIVGAEEVIVRTRDEVYDLLRRGADKRRTAATMMNISSSRSHSVFTVSVMIREPGLINGEELLRQGKLNLVDLAGSENIGRSGATDKRAREAGNINASLLALGRVINALTTSAPHIPYRESKLTRILQDSLGGKTITTIIATLSPASSNFEESVNTLEYAQRAKNIKNNPEINQKITRRGLLKEYNEEIERLRRDLLAAREKHGIYLDKENYDNMVGEIEEKSAKVEDLEGQLAGQLQRVKTLLEDFAIMDENYQTVYNKCLAALDKLEKRKTEVEQLNKDLAQTKDNLNSANSALKVSENSFVRLRAQAYRLQTNCATFYKDLGVLHDRFDSIRQIFADNDHLLGDFANEQIEKLGNARNAVSQYAEASIDRMAKGKTVSTAIGNSTANVSSNLVQSVNNIGKEVDNFNSLIDKTLNTFRMEAEKEHMQGQLDQINHHSEMTSDRVKTIDNIMGEQKDSTSSMLICLDTALYESQSTTEQFLNHDYKRFTATGITPARRKTNSFMEDLVELPPSQELVRSQLQLCTPRRASFYRARDSILDSSDFFNTLVSPNTLKQNLQMTNLDEVDKLETIGENSERGADVEDVSVGVRRSVWENAKFPLIDQSVSKVLTDYKSRKELFHCSFRPALGHLVALLLDSFGDDSDVNLRLKSGKLLCLLTNLDLAAESADFVAFVLPGVFSRCRQILINSLPNLHSLDLVRCACQLIINSICVSFSELGADCRPNVPSEDKAKPPMSMYVLSFRRDANWVETAARRILPQISLLLSHLSSHSVDYIRYESLNILSQIREQISSECFGAQFDRLSIDIAVLLYRDHMQKTRKLARRLIDDVCRQKADLFELHTLNLLKKAVKSLEKDVKNASEGGVYLDKFNNLVQIVGSTLLDRLFNLPEFVDKFLSPITRVIAIDHSKEMICDSYDRKPKGVSALPPMKYGLCAKQFSELASLIVGTRNSEKLFDWCFENFRINSSVEQRLSIAFFAYSLLDALKDGHQSADHFVGDVLQMLASMDSVLEEEVLDHRIADPIVTNSAESSLIQLLLRCLSTFHSRADDMFSARLRVDVTYELLKWCSSSNFGVKNTAEFALSRLAESHCHQNVSSLIQSDAQQIVFKLSMDSRDFSVCPRFPLVFAGMVSKCEAGPMLLPKVRSVVDELLLWLDRSDQKRTVVLAKALRAYLNALNEWFPSLAPQTVAELSKLDEEGSDLSDEDASAANDDEEGRRKRKNADVNYPLVKDAVSILNRTKHFISSAHLPLLLVVLDILRFSLHFVRNYEDELLPMIHQNWHGLVRVFDVGIGRQMLLLDSQKIVLAKAIEAVLCVCRLSKDFVYWKIVHEFMPRATTLLQILLKESQNLGKLYAQTATYKLQCAMLDSVPGIIEYAKILPQHFKSMEDIIATYAQERKLPEKLRDRASATLDHIEKLKK</sequence>
<reference evidence="26" key="3">
    <citation type="submission" date="2016-06" db="UniProtKB">
        <authorList>
            <consortium name="WormBaseParasite"/>
        </authorList>
    </citation>
    <scope>IDENTIFICATION</scope>
</reference>
<dbReference type="SMART" id="SM00129">
    <property type="entry name" value="KISc"/>
    <property type="match status" value="1"/>
</dbReference>
<keyword evidence="17" id="KW-0539">Nucleus</keyword>
<dbReference type="InterPro" id="IPR016024">
    <property type="entry name" value="ARM-type_fold"/>
</dbReference>
<evidence type="ECO:0000256" key="6">
    <source>
        <dbReference type="ARBA" id="ARBA00022490"/>
    </source>
</evidence>
<keyword evidence="14" id="KW-0238">DNA-binding</keyword>
<evidence type="ECO:0000256" key="10">
    <source>
        <dbReference type="ARBA" id="ARBA00022741"/>
    </source>
</evidence>
<dbReference type="GO" id="GO:0000786">
    <property type="term" value="C:nucleosome"/>
    <property type="evidence" value="ECO:0007669"/>
    <property type="project" value="UniProtKB-KW"/>
</dbReference>
<evidence type="ECO:0000256" key="23">
    <source>
        <dbReference type="SAM" id="MobiDB-lite"/>
    </source>
</evidence>
<dbReference type="GO" id="GO:0005876">
    <property type="term" value="C:spindle microtubule"/>
    <property type="evidence" value="ECO:0007669"/>
    <property type="project" value="TreeGrafter"/>
</dbReference>
<dbReference type="InterPro" id="IPR002119">
    <property type="entry name" value="Histone_H2A"/>
</dbReference>
<evidence type="ECO:0000256" key="9">
    <source>
        <dbReference type="ARBA" id="ARBA00022701"/>
    </source>
</evidence>